<dbReference type="AlphaFoldDB" id="A0A8J7MA01"/>
<dbReference type="Proteomes" id="UP000624703">
    <property type="component" value="Unassembled WGS sequence"/>
</dbReference>
<sequence length="242" mass="28592">MKPTMIDDTDDPAIANLVNTKTLDDKDYYAVMVHFYRGELGRIMVWRQRLDVTTNWAIVGTTAMITFGLGSAENTHLIFLFANFLVFLLLSIESRRYRFYDAFRARVRMLEAHFIMPTLMRETKLLQGDWKKVMAEDLLMPTFKMSRWIATLRRYRRNYMWIFALINAAWFVKIWIHYPESHTIKGFIAAISSHHPLPEEIFWILFVLLMALLTALTASCLLMNHQMGEFGSKAMHRKKWLR</sequence>
<keyword evidence="3" id="KW-1185">Reference proteome</keyword>
<proteinExistence type="predicted"/>
<evidence type="ECO:0000313" key="3">
    <source>
        <dbReference type="Proteomes" id="UP000624703"/>
    </source>
</evidence>
<name>A0A8J7MA01_9BACT</name>
<reference evidence="2" key="1">
    <citation type="submission" date="2021-01" db="EMBL/GenBank/DDBJ databases">
        <title>Modified the classification status of verrucomicrobia.</title>
        <authorList>
            <person name="Feng X."/>
        </authorList>
    </citation>
    <scope>NUCLEOTIDE SEQUENCE</scope>
    <source>
        <strain evidence="2">_KCTC 22039</strain>
    </source>
</reference>
<dbReference type="Pfam" id="PF10028">
    <property type="entry name" value="DUF2270"/>
    <property type="match status" value="1"/>
</dbReference>
<dbReference type="EMBL" id="JAENIM010000008">
    <property type="protein sequence ID" value="MBK1789632.1"/>
    <property type="molecule type" value="Genomic_DNA"/>
</dbReference>
<evidence type="ECO:0000313" key="2">
    <source>
        <dbReference type="EMBL" id="MBK1789632.1"/>
    </source>
</evidence>
<keyword evidence="1" id="KW-0812">Transmembrane</keyword>
<accession>A0A8J7MA01</accession>
<feature type="transmembrane region" description="Helical" evidence="1">
    <location>
        <begin position="201"/>
        <end position="223"/>
    </location>
</feature>
<dbReference type="PIRSF" id="PIRSF015000">
    <property type="entry name" value="UCP01500"/>
    <property type="match status" value="1"/>
</dbReference>
<gene>
    <name evidence="2" type="ORF">JIN82_00540</name>
</gene>
<organism evidence="2 3">
    <name type="scientific">Persicirhabdus sediminis</name>
    <dbReference type="NCBI Taxonomy" id="454144"/>
    <lineage>
        <taxon>Bacteria</taxon>
        <taxon>Pseudomonadati</taxon>
        <taxon>Verrucomicrobiota</taxon>
        <taxon>Verrucomicrobiia</taxon>
        <taxon>Verrucomicrobiales</taxon>
        <taxon>Verrucomicrobiaceae</taxon>
        <taxon>Persicirhabdus</taxon>
    </lineage>
</organism>
<protein>
    <submittedName>
        <fullName evidence="2">DUF2270 domain-containing protein</fullName>
    </submittedName>
</protein>
<evidence type="ECO:0000256" key="1">
    <source>
        <dbReference type="SAM" id="Phobius"/>
    </source>
</evidence>
<comment type="caution">
    <text evidence="2">The sequence shown here is derived from an EMBL/GenBank/DDBJ whole genome shotgun (WGS) entry which is preliminary data.</text>
</comment>
<feature type="transmembrane region" description="Helical" evidence="1">
    <location>
        <begin position="52"/>
        <end position="70"/>
    </location>
</feature>
<dbReference type="RefSeq" id="WP_200309649.1">
    <property type="nucleotide sequence ID" value="NZ_JAENIM010000008.1"/>
</dbReference>
<feature type="transmembrane region" description="Helical" evidence="1">
    <location>
        <begin position="159"/>
        <end position="178"/>
    </location>
</feature>
<keyword evidence="1" id="KW-1133">Transmembrane helix</keyword>
<keyword evidence="1" id="KW-0472">Membrane</keyword>
<dbReference type="InterPro" id="IPR014470">
    <property type="entry name" value="UCP01500"/>
</dbReference>
<feature type="transmembrane region" description="Helical" evidence="1">
    <location>
        <begin position="76"/>
        <end position="92"/>
    </location>
</feature>